<dbReference type="AlphaFoldDB" id="A0AAV5VNW1"/>
<reference evidence="2" key="1">
    <citation type="submission" date="2023-10" db="EMBL/GenBank/DDBJ databases">
        <title>Genome assembly of Pristionchus species.</title>
        <authorList>
            <person name="Yoshida K."/>
            <person name="Sommer R.J."/>
        </authorList>
    </citation>
    <scope>NUCLEOTIDE SEQUENCE</scope>
    <source>
        <strain evidence="2">RS5133</strain>
    </source>
</reference>
<gene>
    <name evidence="2" type="ORF">PFISCL1PPCAC_12679</name>
</gene>
<proteinExistence type="predicted"/>
<dbReference type="PANTHER" id="PTHR47521:SF18">
    <property type="entry name" value="G PROTEIN-COUPLED RECEPTOR-RELATED"/>
    <property type="match status" value="1"/>
</dbReference>
<keyword evidence="1" id="KW-0812">Transmembrane</keyword>
<feature type="transmembrane region" description="Helical" evidence="1">
    <location>
        <begin position="87"/>
        <end position="105"/>
    </location>
</feature>
<sequence>TLMFKSHEGLVHSFEFLIAVFSLLSMLPCLFIIAKTGTLHPNCKSLLICSATVQIQIIAIQIVVVLYDYFSGIDLRDDVGEEAWFMFAHEIGYGISTMLSVYLVVER</sequence>
<evidence type="ECO:0000313" key="2">
    <source>
        <dbReference type="EMBL" id="GMT21382.1"/>
    </source>
</evidence>
<dbReference type="Proteomes" id="UP001432322">
    <property type="component" value="Unassembled WGS sequence"/>
</dbReference>
<keyword evidence="1" id="KW-0472">Membrane</keyword>
<dbReference type="EMBL" id="BTSY01000004">
    <property type="protein sequence ID" value="GMT21382.1"/>
    <property type="molecule type" value="Genomic_DNA"/>
</dbReference>
<keyword evidence="1" id="KW-1133">Transmembrane helix</keyword>
<comment type="caution">
    <text evidence="2">The sequence shown here is derived from an EMBL/GenBank/DDBJ whole genome shotgun (WGS) entry which is preliminary data.</text>
</comment>
<feature type="non-terminal residue" evidence="2">
    <location>
        <position position="1"/>
    </location>
</feature>
<evidence type="ECO:0000256" key="1">
    <source>
        <dbReference type="SAM" id="Phobius"/>
    </source>
</evidence>
<name>A0AAV5VNW1_9BILA</name>
<keyword evidence="3" id="KW-1185">Reference proteome</keyword>
<feature type="transmembrane region" description="Helical" evidence="1">
    <location>
        <begin position="16"/>
        <end position="34"/>
    </location>
</feature>
<evidence type="ECO:0000313" key="3">
    <source>
        <dbReference type="Proteomes" id="UP001432322"/>
    </source>
</evidence>
<organism evidence="2 3">
    <name type="scientific">Pristionchus fissidentatus</name>
    <dbReference type="NCBI Taxonomy" id="1538716"/>
    <lineage>
        <taxon>Eukaryota</taxon>
        <taxon>Metazoa</taxon>
        <taxon>Ecdysozoa</taxon>
        <taxon>Nematoda</taxon>
        <taxon>Chromadorea</taxon>
        <taxon>Rhabditida</taxon>
        <taxon>Rhabditina</taxon>
        <taxon>Diplogasteromorpha</taxon>
        <taxon>Diplogasteroidea</taxon>
        <taxon>Neodiplogasteridae</taxon>
        <taxon>Pristionchus</taxon>
    </lineage>
</organism>
<dbReference type="InterPro" id="IPR052860">
    <property type="entry name" value="NRL-GPCR1"/>
</dbReference>
<feature type="non-terminal residue" evidence="2">
    <location>
        <position position="107"/>
    </location>
</feature>
<protein>
    <submittedName>
        <fullName evidence="2">Uncharacterized protein</fullName>
    </submittedName>
</protein>
<feature type="transmembrane region" description="Helical" evidence="1">
    <location>
        <begin position="46"/>
        <end position="67"/>
    </location>
</feature>
<dbReference type="PANTHER" id="PTHR47521">
    <property type="entry name" value="SERPENTINE RECEPTOR, CLASS E (EPSILON)-RELATED"/>
    <property type="match status" value="1"/>
</dbReference>
<accession>A0AAV5VNW1</accession>